<feature type="domain" description="Autophagy protein ATG17-like" evidence="11">
    <location>
        <begin position="96"/>
        <end position="449"/>
    </location>
</feature>
<dbReference type="Proteomes" id="UP000664132">
    <property type="component" value="Unassembled WGS sequence"/>
</dbReference>
<keyword evidence="7" id="KW-0472">Membrane</keyword>
<gene>
    <name evidence="13" type="ORF">IFR04_010972</name>
</gene>
<dbReference type="InterPro" id="IPR040040">
    <property type="entry name" value="ATG11"/>
</dbReference>
<evidence type="ECO:0000256" key="3">
    <source>
        <dbReference type="ARBA" id="ARBA00022448"/>
    </source>
</evidence>
<feature type="compositionally biased region" description="Polar residues" evidence="9">
    <location>
        <begin position="670"/>
        <end position="680"/>
    </location>
</feature>
<dbReference type="GO" id="GO:0005774">
    <property type="term" value="C:vacuolar membrane"/>
    <property type="evidence" value="ECO:0007669"/>
    <property type="project" value="UniProtKB-SubCell"/>
</dbReference>
<dbReference type="GO" id="GO:1990316">
    <property type="term" value="C:Atg1/ULK1 kinase complex"/>
    <property type="evidence" value="ECO:0007669"/>
    <property type="project" value="TreeGrafter"/>
</dbReference>
<feature type="region of interest" description="Disordered" evidence="9">
    <location>
        <begin position="1211"/>
        <end position="1237"/>
    </location>
</feature>
<keyword evidence="7" id="KW-0926">Vacuole</keyword>
<comment type="function">
    <text evidence="7">Involved in cytoplasm to vacuole transport (Cvt), pexophagy, mitophagy and nucleophagy. Recruits mitochondria for their selective degradation via autophagy (mitophagy) during starvation. Works as scaffold proteins that recruit ATG proteins to the pre-autophagosome (PAS), the site of vesicle/autophagosome formation. Required for the Cvt vesicles completion.</text>
</comment>
<dbReference type="GO" id="GO:1903599">
    <property type="term" value="P:positive regulation of autophagy of mitochondrion"/>
    <property type="evidence" value="ECO:0007669"/>
    <property type="project" value="UniProtKB-UniRule"/>
</dbReference>
<dbReference type="GO" id="GO:0015031">
    <property type="term" value="P:protein transport"/>
    <property type="evidence" value="ECO:0007669"/>
    <property type="project" value="UniProtKB-KW"/>
</dbReference>
<dbReference type="SUPFAM" id="SSF57997">
    <property type="entry name" value="Tropomyosin"/>
    <property type="match status" value="1"/>
</dbReference>
<comment type="subcellular location">
    <subcellularLocation>
        <location evidence="7">Preautophagosomal structure membrane</location>
        <topology evidence="7">Peripheral membrane protein</topology>
    </subcellularLocation>
    <subcellularLocation>
        <location evidence="7">Vacuole membrane</location>
        <topology evidence="7">Peripheral membrane protein</topology>
    </subcellularLocation>
    <text evidence="7">During pexophagy, accumulates in the vacuolar membrane region, where the peroxisomes contact the vacuole.</text>
</comment>
<evidence type="ECO:0000313" key="14">
    <source>
        <dbReference type="Proteomes" id="UP000664132"/>
    </source>
</evidence>
<proteinExistence type="inferred from homology"/>
<feature type="compositionally biased region" description="Low complexity" evidence="9">
    <location>
        <begin position="619"/>
        <end position="628"/>
    </location>
</feature>
<protein>
    <recommendedName>
        <fullName evidence="2 7">Autophagy-related protein 11</fullName>
    </recommendedName>
</protein>
<feature type="compositionally biased region" description="Polar residues" evidence="9">
    <location>
        <begin position="577"/>
        <end position="588"/>
    </location>
</feature>
<accession>A0A8H7TA32</accession>
<keyword evidence="4 7" id="KW-0653">Protein transport</keyword>
<evidence type="ECO:0000256" key="8">
    <source>
        <dbReference type="SAM" id="Coils"/>
    </source>
</evidence>
<feature type="coiled-coil region" evidence="8">
    <location>
        <begin position="871"/>
        <end position="982"/>
    </location>
</feature>
<dbReference type="GO" id="GO:0061709">
    <property type="term" value="P:reticulophagy"/>
    <property type="evidence" value="ECO:0007669"/>
    <property type="project" value="TreeGrafter"/>
</dbReference>
<keyword evidence="14" id="KW-1185">Reference proteome</keyword>
<keyword evidence="3 7" id="KW-0813">Transport</keyword>
<feature type="chain" id="PRO_5034180850" description="Autophagy-related protein 11" evidence="10">
    <location>
        <begin position="16"/>
        <end position="1411"/>
    </location>
</feature>
<comment type="subunit">
    <text evidence="7">Homodimer.</text>
</comment>
<dbReference type="PANTHER" id="PTHR13222">
    <property type="entry name" value="RB1-INDUCIBLE COILED-COIL"/>
    <property type="match status" value="1"/>
</dbReference>
<evidence type="ECO:0000259" key="12">
    <source>
        <dbReference type="Pfam" id="PF10377"/>
    </source>
</evidence>
<name>A0A8H7TA32_9HELO</name>
<reference evidence="13" key="1">
    <citation type="submission" date="2021-02" db="EMBL/GenBank/DDBJ databases">
        <title>Genome sequence Cadophora malorum strain M34.</title>
        <authorList>
            <person name="Stefanovic E."/>
            <person name="Vu D."/>
            <person name="Scully C."/>
            <person name="Dijksterhuis J."/>
            <person name="Roader J."/>
            <person name="Houbraken J."/>
        </authorList>
    </citation>
    <scope>NUCLEOTIDE SEQUENCE</scope>
    <source>
        <strain evidence="13">M34</strain>
    </source>
</reference>
<dbReference type="GO" id="GO:0060090">
    <property type="term" value="F:molecular adaptor activity"/>
    <property type="evidence" value="ECO:0007669"/>
    <property type="project" value="TreeGrafter"/>
</dbReference>
<dbReference type="GO" id="GO:0019901">
    <property type="term" value="F:protein kinase binding"/>
    <property type="evidence" value="ECO:0007669"/>
    <property type="project" value="TreeGrafter"/>
</dbReference>
<feature type="region of interest" description="Disordered" evidence="9">
    <location>
        <begin position="577"/>
        <end position="635"/>
    </location>
</feature>
<dbReference type="InterPro" id="IPR045326">
    <property type="entry name" value="ATG17-like_dom"/>
</dbReference>
<keyword evidence="5 7" id="KW-0072">Autophagy</keyword>
<dbReference type="Pfam" id="PF10377">
    <property type="entry name" value="ATG11"/>
    <property type="match status" value="1"/>
</dbReference>
<dbReference type="Pfam" id="PF04108">
    <property type="entry name" value="ATG17_like"/>
    <property type="match status" value="1"/>
</dbReference>
<dbReference type="GO" id="GO:0000045">
    <property type="term" value="P:autophagosome assembly"/>
    <property type="evidence" value="ECO:0007669"/>
    <property type="project" value="UniProtKB-UniRule"/>
</dbReference>
<evidence type="ECO:0000313" key="13">
    <source>
        <dbReference type="EMBL" id="KAG4415897.1"/>
    </source>
</evidence>
<feature type="compositionally biased region" description="Polar residues" evidence="9">
    <location>
        <begin position="596"/>
        <end position="606"/>
    </location>
</feature>
<dbReference type="GO" id="GO:0034045">
    <property type="term" value="C:phagophore assembly site membrane"/>
    <property type="evidence" value="ECO:0007669"/>
    <property type="project" value="UniProtKB-SubCell"/>
</dbReference>
<evidence type="ECO:0000259" key="11">
    <source>
        <dbReference type="Pfam" id="PF04108"/>
    </source>
</evidence>
<feature type="compositionally biased region" description="Polar residues" evidence="9">
    <location>
        <begin position="1371"/>
        <end position="1388"/>
    </location>
</feature>
<evidence type="ECO:0000256" key="9">
    <source>
        <dbReference type="SAM" id="MobiDB-lite"/>
    </source>
</evidence>
<evidence type="ECO:0000256" key="7">
    <source>
        <dbReference type="RuleBase" id="RU367075"/>
    </source>
</evidence>
<feature type="region of interest" description="Disordered" evidence="9">
    <location>
        <begin position="661"/>
        <end position="681"/>
    </location>
</feature>
<keyword evidence="10" id="KW-0732">Signal</keyword>
<feature type="region of interest" description="Disordered" evidence="9">
    <location>
        <begin position="1254"/>
        <end position="1390"/>
    </location>
</feature>
<evidence type="ECO:0000256" key="6">
    <source>
        <dbReference type="ARBA" id="ARBA00023054"/>
    </source>
</evidence>
<evidence type="ECO:0000256" key="2">
    <source>
        <dbReference type="ARBA" id="ARBA00013804"/>
    </source>
</evidence>
<feature type="compositionally biased region" description="Polar residues" evidence="9">
    <location>
        <begin position="1317"/>
        <end position="1362"/>
    </location>
</feature>
<feature type="signal peptide" evidence="10">
    <location>
        <begin position="1"/>
        <end position="15"/>
    </location>
</feature>
<dbReference type="GO" id="GO:0034727">
    <property type="term" value="P:piecemeal microautophagy of the nucleus"/>
    <property type="evidence" value="ECO:0007669"/>
    <property type="project" value="TreeGrafter"/>
</dbReference>
<sequence>MALLILLAHTGQVLEVDPGTFASLDAFKSWVSKQSKVAIQDQITLTSMGKPVKFQKEIFVYDRRIVQPSSPGSAKSLQSEIPLPPKYNVSRPPDTIADQNDLQAWRDLFMQRRSWALKLVDDCSAMSQEAQKRHEEIEVINRGVEAAVMNLDKHVKALDQKNADIQTWAAEVRREQELAGPDWNNSMSRLRSIPATTDMIKFITGHDPRRNQKKHTLEDLIDTDGIKTSGKLVRNVASHLAKNSVDLSGRVNEVFSKADEMYANVEQGVQKALVGRATEPVQLMEDIEAIAKKVSNDYENVLGYSNTPKNVSLASKSALLHTKNFLPNLSKRCLEMDGILHSATEARNLIAAESLSAMREIATLTSMVAEANAAFAAMELDEEAYDACHLLSVVNSLPVSYASFLAEAIRRKEWSDKVRSDSSTLANEMASFQDEEVKRRRKWQKITGTALWGDKTERDVVGLEVKLLGTEDQWPDVGRQELEEVLDILQSLDAKSSVVADVSKIISELNSPTKQQSKRAKAFKAGSIHEAALGRSTLLTRGDNDLIRVLQEEKQKTESKLKTAESRVRRLEDLLHRQSQMTRASNGNIFPPSGNPSPDLQNTANPLASPRLADDLSRRSSVSSRRFSANQGPDEKAFQQKLLSIEAELIAERERAAGLEREVSARKTSAENMKSQVDEANSTKKDLMENFDAQQREFIEERKSLESEIKRLKAKLEELEDEMDRYLGSRENEKISIDDRVRSLQDELEKARKEAIAESQKAQGQVDFLRDEAKMQRETNDSLEKQLQKLRQENRDLTTRAEKAEAETELQMKTLGDVHSHLSPTSAIPEELSVLASALVKLSGDLVAELYSIKSDAGIMRSDRDAAQAALAETRLKMEGVSEKLSAEETETTQLRDNLAEERAKLTALEAELTDERLQLSTLRTKISDGETGSEALRTRLEEEERKVTSMSEDLAARQSRLGGLEEELRSVQDKYHSAQEKHDHLATRFEARSSRAKDLTQRVYSQNDRLCRLLERLSYSVTREGDSMIIQRVPRLDRSNANDSSDPGSTIRRSISVAITRKAMADSGDLDLLQWMNSDDPELESEKYEAYMNAIGNFDVEAFCEVITKRVKDMEYTAKKYSKDARAYRDKSHAAQKEAHEKIAFKNFKEGDLALFLPTRNQTTGAWAAFNIGAPHFFLKEQESHKLRTRDWLLARIHKIEDRVVDLSKSMSGTHLQPSDRRSLTSNGGDSFEDDNPFDLSDGLRWYLIEASEEKPGAPSTPGLGKSTVASTHVDATGSIRRSKKSSSSGMDGINKTLSKSLDSRRSSNNSKKSVPLSTTLDRTGSTATDTASLKAPATTQTANEGSEAQMIRPSSRQDGNGSRDKALNNPENIAKSNATSTGTSPAKKSMIWDSLWSLDLSLESGKNKK</sequence>
<feature type="compositionally biased region" description="Polar residues" evidence="9">
    <location>
        <begin position="69"/>
        <end position="79"/>
    </location>
</feature>
<dbReference type="Gene3D" id="1.10.287.1490">
    <property type="match status" value="1"/>
</dbReference>
<dbReference type="InterPro" id="IPR019460">
    <property type="entry name" value="Atg11_C"/>
</dbReference>
<organism evidence="13 14">
    <name type="scientific">Cadophora malorum</name>
    <dbReference type="NCBI Taxonomy" id="108018"/>
    <lineage>
        <taxon>Eukaryota</taxon>
        <taxon>Fungi</taxon>
        <taxon>Dikarya</taxon>
        <taxon>Ascomycota</taxon>
        <taxon>Pezizomycotina</taxon>
        <taxon>Leotiomycetes</taxon>
        <taxon>Helotiales</taxon>
        <taxon>Ploettnerulaceae</taxon>
        <taxon>Cadophora</taxon>
    </lineage>
</organism>
<comment type="caution">
    <text evidence="13">The sequence shown here is derived from an EMBL/GenBank/DDBJ whole genome shotgun (WGS) entry which is preliminary data.</text>
</comment>
<keyword evidence="6 8" id="KW-0175">Coiled coil</keyword>
<evidence type="ECO:0000256" key="4">
    <source>
        <dbReference type="ARBA" id="ARBA00022927"/>
    </source>
</evidence>
<comment type="similarity">
    <text evidence="1 7">Belongs to the ATG11 family.</text>
</comment>
<feature type="region of interest" description="Disordered" evidence="9">
    <location>
        <begin position="69"/>
        <end position="94"/>
    </location>
</feature>
<dbReference type="EMBL" id="JAFJYH010000204">
    <property type="protein sequence ID" value="KAG4415897.1"/>
    <property type="molecule type" value="Genomic_DNA"/>
</dbReference>
<dbReference type="OrthoDB" id="447953at2759"/>
<evidence type="ECO:0000256" key="5">
    <source>
        <dbReference type="ARBA" id="ARBA00023006"/>
    </source>
</evidence>
<feature type="domain" description="Autophagy-related protein 11 C-terminal" evidence="12">
    <location>
        <begin position="1106"/>
        <end position="1253"/>
    </location>
</feature>
<dbReference type="GO" id="GO:0000422">
    <property type="term" value="P:autophagy of mitochondrion"/>
    <property type="evidence" value="ECO:0007669"/>
    <property type="project" value="TreeGrafter"/>
</dbReference>
<evidence type="ECO:0000256" key="10">
    <source>
        <dbReference type="SAM" id="SignalP"/>
    </source>
</evidence>
<dbReference type="PANTHER" id="PTHR13222:SF1">
    <property type="entry name" value="RB1-INDUCIBLE COILED-COIL PROTEIN 1"/>
    <property type="match status" value="1"/>
</dbReference>
<evidence type="ECO:0000256" key="1">
    <source>
        <dbReference type="ARBA" id="ARBA00009729"/>
    </source>
</evidence>
<dbReference type="GO" id="GO:0034517">
    <property type="term" value="P:ribophagy"/>
    <property type="evidence" value="ECO:0007669"/>
    <property type="project" value="TreeGrafter"/>
</dbReference>